<keyword evidence="2" id="KW-0489">Methyltransferase</keyword>
<dbReference type="Gene3D" id="3.40.50.150">
    <property type="entry name" value="Vaccinia Virus protein VP39"/>
    <property type="match status" value="1"/>
</dbReference>
<organism evidence="2">
    <name type="scientific">Amblyomma triste</name>
    <name type="common">Neotropical tick</name>
    <dbReference type="NCBI Taxonomy" id="251400"/>
    <lineage>
        <taxon>Eukaryota</taxon>
        <taxon>Metazoa</taxon>
        <taxon>Ecdysozoa</taxon>
        <taxon>Arthropoda</taxon>
        <taxon>Chelicerata</taxon>
        <taxon>Arachnida</taxon>
        <taxon>Acari</taxon>
        <taxon>Parasitiformes</taxon>
        <taxon>Ixodida</taxon>
        <taxon>Ixodoidea</taxon>
        <taxon>Ixodidae</taxon>
        <taxon>Amblyomminae</taxon>
        <taxon>Amblyomma</taxon>
    </lineage>
</organism>
<dbReference type="PANTHER" id="PTHR43861:SF1">
    <property type="entry name" value="TRANS-ACONITATE 2-METHYLTRANSFERASE"/>
    <property type="match status" value="1"/>
</dbReference>
<reference evidence="2" key="1">
    <citation type="submission" date="2014-03" db="EMBL/GenBank/DDBJ databases">
        <title>The sialotranscriptome of Amblyomma triste, Amblyomma parvum and Amblyomma cajennense ticks, uncovered by 454-based RNA-seq.</title>
        <authorList>
            <person name="Garcia G.R."/>
            <person name="Gardinassi L.G."/>
            <person name="Ribeiro J.M."/>
            <person name="Anatriello E."/>
            <person name="Ferreira B.R."/>
            <person name="Moreira H.N."/>
            <person name="Mafra C."/>
            <person name="Olegario M.M."/>
            <person name="Szabo P.J."/>
            <person name="Miranda-Santos I.K."/>
            <person name="Maruyama S.R."/>
        </authorList>
    </citation>
    <scope>NUCLEOTIDE SEQUENCE</scope>
    <source>
        <strain evidence="2">Mato Grasso do Sul</strain>
        <tissue evidence="2">Salivary glands</tissue>
    </source>
</reference>
<keyword evidence="2" id="KW-0808">Transferase</keyword>
<dbReference type="PANTHER" id="PTHR43861">
    <property type="entry name" value="TRANS-ACONITATE 2-METHYLTRANSFERASE-RELATED"/>
    <property type="match status" value="1"/>
</dbReference>
<dbReference type="CDD" id="cd02440">
    <property type="entry name" value="AdoMet_MTases"/>
    <property type="match status" value="1"/>
</dbReference>
<dbReference type="EMBL" id="GBBM01005351">
    <property type="protein sequence ID" value="JAC30067.1"/>
    <property type="molecule type" value="mRNA"/>
</dbReference>
<dbReference type="GO" id="GO:0008757">
    <property type="term" value="F:S-adenosylmethionine-dependent methyltransferase activity"/>
    <property type="evidence" value="ECO:0007669"/>
    <property type="project" value="InterPro"/>
</dbReference>
<dbReference type="GO" id="GO:0032259">
    <property type="term" value="P:methylation"/>
    <property type="evidence" value="ECO:0007669"/>
    <property type="project" value="UniProtKB-KW"/>
</dbReference>
<evidence type="ECO:0000313" key="2">
    <source>
        <dbReference type="EMBL" id="JAC30067.1"/>
    </source>
</evidence>
<evidence type="ECO:0000259" key="1">
    <source>
        <dbReference type="Pfam" id="PF08241"/>
    </source>
</evidence>
<dbReference type="InterPro" id="IPR013216">
    <property type="entry name" value="Methyltransf_11"/>
</dbReference>
<sequence length="305" mass="35365">SLQHFSPPRWSKACRKKRKLEQNDQTPRLRALSFMTLGPDPCEPIFTAILELFSKAFAFDRGNEQNQFIEIGCGPGSFTLKNLFPSLPPCRRLVAVDKSEEMLKLAAEKYSHPRIHYLQLDILGDVDKFVREQGQFQRLYSFHVLHWIRDQQLVMRNCEKLLAPGGECLLLFLRTLSFFELFDTMIKSPRWSKYSQILEANMPETWNISDVFSLRAYASNLVISSKLVPISCEVLSVSTPRKRIKERATNMLITFNPVYALLGEDEKLELFKFTSDFVDTMFAKNPDRETEDRMVLVIHAFKPSK</sequence>
<dbReference type="SUPFAM" id="SSF53335">
    <property type="entry name" value="S-adenosyl-L-methionine-dependent methyltransferases"/>
    <property type="match status" value="1"/>
</dbReference>
<accession>A0A023G8B6</accession>
<feature type="non-terminal residue" evidence="2">
    <location>
        <position position="1"/>
    </location>
</feature>
<protein>
    <submittedName>
        <fullName evidence="2">Putative juvenile hormone acid methyltransferase</fullName>
    </submittedName>
</protein>
<proteinExistence type="evidence at transcript level"/>
<dbReference type="InterPro" id="IPR029063">
    <property type="entry name" value="SAM-dependent_MTases_sf"/>
</dbReference>
<feature type="domain" description="Methyltransferase type 11" evidence="1">
    <location>
        <begin position="70"/>
        <end position="169"/>
    </location>
</feature>
<dbReference type="Pfam" id="PF08241">
    <property type="entry name" value="Methyltransf_11"/>
    <property type="match status" value="1"/>
</dbReference>
<name>A0A023G8B6_AMBTT</name>
<dbReference type="AlphaFoldDB" id="A0A023G8B6"/>